<dbReference type="Gene3D" id="3.20.20.450">
    <property type="entry name" value="EAL domain"/>
    <property type="match status" value="1"/>
</dbReference>
<keyword evidence="5" id="KW-0812">Transmembrane</keyword>
<comment type="cofactor">
    <cofactor evidence="1">
        <name>Mg(2+)</name>
        <dbReference type="ChEBI" id="CHEBI:18420"/>
    </cofactor>
</comment>
<dbReference type="NCBIfam" id="TIGR00254">
    <property type="entry name" value="GGDEF"/>
    <property type="match status" value="1"/>
</dbReference>
<evidence type="ECO:0000259" key="6">
    <source>
        <dbReference type="PROSITE" id="PS50883"/>
    </source>
</evidence>
<dbReference type="InterPro" id="IPR043128">
    <property type="entry name" value="Rev_trsase/Diguanyl_cyclase"/>
</dbReference>
<evidence type="ECO:0000313" key="8">
    <source>
        <dbReference type="EMBL" id="PWV58725.1"/>
    </source>
</evidence>
<comment type="catalytic activity">
    <reaction evidence="4">
        <text>3',3'-c-di-GMP + H2O = 5'-phosphoguanylyl(3'-&gt;5')guanosine + H(+)</text>
        <dbReference type="Rhea" id="RHEA:24902"/>
        <dbReference type="ChEBI" id="CHEBI:15377"/>
        <dbReference type="ChEBI" id="CHEBI:15378"/>
        <dbReference type="ChEBI" id="CHEBI:58754"/>
        <dbReference type="ChEBI" id="CHEBI:58805"/>
        <dbReference type="EC" id="3.1.4.52"/>
    </reaction>
    <physiologicalReaction direction="left-to-right" evidence="4">
        <dbReference type="Rhea" id="RHEA:24903"/>
    </physiologicalReaction>
</comment>
<dbReference type="PROSITE" id="PS50883">
    <property type="entry name" value="EAL"/>
    <property type="match status" value="1"/>
</dbReference>
<dbReference type="SMART" id="SM00052">
    <property type="entry name" value="EAL"/>
    <property type="match status" value="1"/>
</dbReference>
<protein>
    <recommendedName>
        <fullName evidence="2">cyclic-guanylate-specific phosphodiesterase</fullName>
        <ecNumber evidence="2">3.1.4.52</ecNumber>
    </recommendedName>
</protein>
<feature type="transmembrane region" description="Helical" evidence="5">
    <location>
        <begin position="20"/>
        <end position="41"/>
    </location>
</feature>
<evidence type="ECO:0000256" key="4">
    <source>
        <dbReference type="ARBA" id="ARBA00051114"/>
    </source>
</evidence>
<evidence type="ECO:0000313" key="9">
    <source>
        <dbReference type="Proteomes" id="UP000246569"/>
    </source>
</evidence>
<dbReference type="InterPro" id="IPR029787">
    <property type="entry name" value="Nucleotide_cyclase"/>
</dbReference>
<dbReference type="SUPFAM" id="SSF55073">
    <property type="entry name" value="Nucleotide cyclase"/>
    <property type="match status" value="1"/>
</dbReference>
<dbReference type="InterPro" id="IPR001633">
    <property type="entry name" value="EAL_dom"/>
</dbReference>
<gene>
    <name evidence="8" type="ORF">C7443_11451</name>
</gene>
<evidence type="ECO:0000259" key="7">
    <source>
        <dbReference type="PROSITE" id="PS50887"/>
    </source>
</evidence>
<dbReference type="SUPFAM" id="SSF141868">
    <property type="entry name" value="EAL domain-like"/>
    <property type="match status" value="1"/>
</dbReference>
<dbReference type="EC" id="3.1.4.52" evidence="2"/>
<proteinExistence type="predicted"/>
<dbReference type="InterPro" id="IPR052155">
    <property type="entry name" value="Biofilm_reg_signaling"/>
</dbReference>
<dbReference type="SMART" id="SM00267">
    <property type="entry name" value="GGDEF"/>
    <property type="match status" value="1"/>
</dbReference>
<keyword evidence="5" id="KW-0472">Membrane</keyword>
<accession>A0A317MS03</accession>
<dbReference type="AlphaFoldDB" id="A0A317MS03"/>
<dbReference type="Pfam" id="PF00990">
    <property type="entry name" value="GGDEF"/>
    <property type="match status" value="1"/>
</dbReference>
<keyword evidence="3" id="KW-0973">c-di-GMP</keyword>
<dbReference type="CDD" id="cd01948">
    <property type="entry name" value="EAL"/>
    <property type="match status" value="1"/>
</dbReference>
<keyword evidence="9" id="KW-1185">Reference proteome</keyword>
<dbReference type="FunFam" id="3.20.20.450:FF:000001">
    <property type="entry name" value="Cyclic di-GMP phosphodiesterase yahA"/>
    <property type="match status" value="1"/>
</dbReference>
<dbReference type="RefSeq" id="WP_110020293.1">
    <property type="nucleotide sequence ID" value="NZ_QGTJ01000014.1"/>
</dbReference>
<dbReference type="CDD" id="cd01949">
    <property type="entry name" value="GGDEF"/>
    <property type="match status" value="1"/>
</dbReference>
<feature type="transmembrane region" description="Helical" evidence="5">
    <location>
        <begin position="53"/>
        <end position="78"/>
    </location>
</feature>
<feature type="domain" description="GGDEF" evidence="7">
    <location>
        <begin position="129"/>
        <end position="262"/>
    </location>
</feature>
<dbReference type="GO" id="GO:0071111">
    <property type="term" value="F:cyclic-guanylate-specific phosphodiesterase activity"/>
    <property type="evidence" value="ECO:0007669"/>
    <property type="project" value="UniProtKB-EC"/>
</dbReference>
<dbReference type="InterPro" id="IPR035919">
    <property type="entry name" value="EAL_sf"/>
</dbReference>
<dbReference type="Proteomes" id="UP000246569">
    <property type="component" value="Unassembled WGS sequence"/>
</dbReference>
<evidence type="ECO:0000256" key="5">
    <source>
        <dbReference type="SAM" id="Phobius"/>
    </source>
</evidence>
<dbReference type="InterPro" id="IPR000160">
    <property type="entry name" value="GGDEF_dom"/>
</dbReference>
<reference evidence="8 9" key="1">
    <citation type="submission" date="2018-05" db="EMBL/GenBank/DDBJ databases">
        <title>Genomic Encyclopedia of Type Strains, Phase IV (KMG-IV): sequencing the most valuable type-strain genomes for metagenomic binning, comparative biology and taxonomic classification.</title>
        <authorList>
            <person name="Goeker M."/>
        </authorList>
    </citation>
    <scope>NUCLEOTIDE SEQUENCE [LARGE SCALE GENOMIC DNA]</scope>
    <source>
        <strain evidence="8 9">DSM 23606</strain>
    </source>
</reference>
<comment type="caution">
    <text evidence="8">The sequence shown here is derived from an EMBL/GenBank/DDBJ whole genome shotgun (WGS) entry which is preliminary data.</text>
</comment>
<dbReference type="OrthoDB" id="5777683at2"/>
<organism evidence="8 9">
    <name type="scientific">Plasticicumulans acidivorans</name>
    <dbReference type="NCBI Taxonomy" id="886464"/>
    <lineage>
        <taxon>Bacteria</taxon>
        <taxon>Pseudomonadati</taxon>
        <taxon>Pseudomonadota</taxon>
        <taxon>Gammaproteobacteria</taxon>
        <taxon>Candidatus Competibacteraceae</taxon>
        <taxon>Plasticicumulans</taxon>
    </lineage>
</organism>
<dbReference type="PANTHER" id="PTHR44757">
    <property type="entry name" value="DIGUANYLATE CYCLASE DGCP"/>
    <property type="match status" value="1"/>
</dbReference>
<dbReference type="PROSITE" id="PS50887">
    <property type="entry name" value="GGDEF"/>
    <property type="match status" value="1"/>
</dbReference>
<name>A0A317MS03_9GAMM</name>
<sequence>MPLNPPRQCPARGPLPPPLLPLLCFCLSLLLMIWATVGTLIHGNSIARGQPQIAALDIALLFVGALCSVLIALAGWVLRKQQTETWLRAEHEAQLAHLAGHDALTGLPNRLLLRDRLGHDISHAQRESRQLAVMFIDLDRFKTINDSLGHAVGDELLRVAARRLRATLRSCDTLARIGGDEFVVVVEDVDGPEAAALVTRKLLDALLQPMPVLGREFVLTASIGISLYPHDGLDVDQLLMAADTAMYTVKASGRDGYRFYEPSMHARALTQLERERDLRRALELGEFELHYQPQVDLGSGRLSGLEALLRWRHPQRGLVPPDSFIPLAEETGLIVPIGAWVICHACTQLAAWRAAGLAPPRVAVNLSARQFVRPQLVSEILDAVGRAGLDVSMLELEITESALMHDVESAIRQMNELHDAGLRLAIDDFGTGYSSLAYLQRFPVGLLKIDRTFIADMTTNHANAAIARTVVQLAQNLGLQVLAEGVEERAQVQMLRALGCHFAQGWLFARALEPAAVEQLLRAERSGKRLLTPATAALGSSAEHPILISGLCA</sequence>
<dbReference type="EMBL" id="QGTJ01000014">
    <property type="protein sequence ID" value="PWV58725.1"/>
    <property type="molecule type" value="Genomic_DNA"/>
</dbReference>
<dbReference type="GO" id="GO:0071732">
    <property type="term" value="P:cellular response to nitric oxide"/>
    <property type="evidence" value="ECO:0007669"/>
    <property type="project" value="UniProtKB-ARBA"/>
</dbReference>
<evidence type="ECO:0000256" key="3">
    <source>
        <dbReference type="ARBA" id="ARBA00022636"/>
    </source>
</evidence>
<evidence type="ECO:0000256" key="1">
    <source>
        <dbReference type="ARBA" id="ARBA00001946"/>
    </source>
</evidence>
<dbReference type="FunFam" id="3.30.70.270:FF:000001">
    <property type="entry name" value="Diguanylate cyclase domain protein"/>
    <property type="match status" value="1"/>
</dbReference>
<dbReference type="PANTHER" id="PTHR44757:SF2">
    <property type="entry name" value="BIOFILM ARCHITECTURE MAINTENANCE PROTEIN MBAA"/>
    <property type="match status" value="1"/>
</dbReference>
<feature type="domain" description="EAL" evidence="6">
    <location>
        <begin position="271"/>
        <end position="525"/>
    </location>
</feature>
<dbReference type="Gene3D" id="3.30.70.270">
    <property type="match status" value="1"/>
</dbReference>
<evidence type="ECO:0000256" key="2">
    <source>
        <dbReference type="ARBA" id="ARBA00012282"/>
    </source>
</evidence>
<dbReference type="Pfam" id="PF00563">
    <property type="entry name" value="EAL"/>
    <property type="match status" value="1"/>
</dbReference>
<keyword evidence="5" id="KW-1133">Transmembrane helix</keyword>